<dbReference type="GO" id="GO:0005886">
    <property type="term" value="C:plasma membrane"/>
    <property type="evidence" value="ECO:0007669"/>
    <property type="project" value="UniProtKB-SubCell"/>
</dbReference>
<dbReference type="GO" id="GO:0006825">
    <property type="term" value="P:copper ion transport"/>
    <property type="evidence" value="ECO:0007669"/>
    <property type="project" value="InterPro"/>
</dbReference>
<comment type="subcellular location">
    <subcellularLocation>
        <location evidence="1">Cell membrane</location>
        <topology evidence="1">Multi-pass membrane protein</topology>
    </subcellularLocation>
</comment>
<keyword evidence="5 6" id="KW-0472">Membrane</keyword>
<evidence type="ECO:0000313" key="9">
    <source>
        <dbReference type="EMBL" id="EQD48943.1"/>
    </source>
</evidence>
<evidence type="ECO:0000259" key="7">
    <source>
        <dbReference type="Pfam" id="PF05425"/>
    </source>
</evidence>
<comment type="caution">
    <text evidence="8">The sequence shown here is derived from an EMBL/GenBank/DDBJ whole genome shotgun (WGS) entry which is preliminary data.</text>
</comment>
<keyword evidence="4 6" id="KW-1133">Transmembrane helix</keyword>
<evidence type="ECO:0000256" key="4">
    <source>
        <dbReference type="ARBA" id="ARBA00022989"/>
    </source>
</evidence>
<reference evidence="8" key="2">
    <citation type="journal article" date="2014" name="ISME J.">
        <title>Microbial stratification in low pH oxic and suboxic macroscopic growths along an acid mine drainage.</title>
        <authorList>
            <person name="Mendez-Garcia C."/>
            <person name="Mesa V."/>
            <person name="Sprenger R.R."/>
            <person name="Richter M."/>
            <person name="Diez M.S."/>
            <person name="Solano J."/>
            <person name="Bargiela R."/>
            <person name="Golyshina O.V."/>
            <person name="Manteca A."/>
            <person name="Ramos J.L."/>
            <person name="Gallego J.R."/>
            <person name="Llorente I."/>
            <person name="Martins Dos Santos V.A."/>
            <person name="Jensen O.N."/>
            <person name="Pelaez A.I."/>
            <person name="Sanchez J."/>
            <person name="Ferrer M."/>
        </authorList>
    </citation>
    <scope>NUCLEOTIDE SEQUENCE</scope>
</reference>
<dbReference type="PANTHER" id="PTHR34820:SF4">
    <property type="entry name" value="INNER MEMBRANE PROTEIN YEBZ"/>
    <property type="match status" value="1"/>
</dbReference>
<protein>
    <recommendedName>
        <fullName evidence="7">Copper resistance protein D domain-containing protein</fullName>
    </recommendedName>
</protein>
<name>T0ZMU6_9ZZZZ</name>
<feature type="transmembrane region" description="Helical" evidence="6">
    <location>
        <begin position="51"/>
        <end position="72"/>
    </location>
</feature>
<proteinExistence type="predicted"/>
<evidence type="ECO:0000256" key="6">
    <source>
        <dbReference type="SAM" id="Phobius"/>
    </source>
</evidence>
<evidence type="ECO:0000256" key="2">
    <source>
        <dbReference type="ARBA" id="ARBA00022475"/>
    </source>
</evidence>
<evidence type="ECO:0000256" key="1">
    <source>
        <dbReference type="ARBA" id="ARBA00004651"/>
    </source>
</evidence>
<reference evidence="8" key="1">
    <citation type="submission" date="2013-08" db="EMBL/GenBank/DDBJ databases">
        <authorList>
            <person name="Mendez C."/>
            <person name="Richter M."/>
            <person name="Ferrer M."/>
            <person name="Sanchez J."/>
        </authorList>
    </citation>
    <scope>NUCLEOTIDE SEQUENCE</scope>
</reference>
<sequence>MNGWEIGVLYVHLGAAVLFVGGSFFFWLVLEPVTYTLNRDESERTALVAKVARRFGQFTHPLLVILVASGIYNATWYLPSPSALTTTAAGELLLAKGLTVVVLIVLIYLHGAYYGPKIVRLARERRYDDLRALRRRSRAVSMINLALMLAVLLLAVLLQSYP</sequence>
<feature type="domain" description="Copper resistance protein D" evidence="7">
    <location>
        <begin position="50"/>
        <end position="158"/>
    </location>
</feature>
<feature type="transmembrane region" description="Helical" evidence="6">
    <location>
        <begin position="6"/>
        <end position="30"/>
    </location>
</feature>
<feature type="transmembrane region" description="Helical" evidence="6">
    <location>
        <begin position="137"/>
        <end position="158"/>
    </location>
</feature>
<dbReference type="EMBL" id="AUZY01007735">
    <property type="protein sequence ID" value="EQD48943.1"/>
    <property type="molecule type" value="Genomic_DNA"/>
</dbReference>
<evidence type="ECO:0000256" key="3">
    <source>
        <dbReference type="ARBA" id="ARBA00022692"/>
    </source>
</evidence>
<organism evidence="8">
    <name type="scientific">mine drainage metagenome</name>
    <dbReference type="NCBI Taxonomy" id="410659"/>
    <lineage>
        <taxon>unclassified sequences</taxon>
        <taxon>metagenomes</taxon>
        <taxon>ecological metagenomes</taxon>
    </lineage>
</organism>
<dbReference type="AlphaFoldDB" id="T0ZMU6"/>
<feature type="transmembrane region" description="Helical" evidence="6">
    <location>
        <begin position="92"/>
        <end position="116"/>
    </location>
</feature>
<dbReference type="PANTHER" id="PTHR34820">
    <property type="entry name" value="INNER MEMBRANE PROTEIN YEBZ"/>
    <property type="match status" value="1"/>
</dbReference>
<gene>
    <name evidence="9" type="ORF">B1B_11851</name>
    <name evidence="8" type="ORF">B2A_09144</name>
</gene>
<keyword evidence="2" id="KW-1003">Cell membrane</keyword>
<keyword evidence="3 6" id="KW-0812">Transmembrane</keyword>
<dbReference type="InterPro" id="IPR032694">
    <property type="entry name" value="CopC/D"/>
</dbReference>
<accession>T0ZMU6</accession>
<evidence type="ECO:0000313" key="8">
    <source>
        <dbReference type="EMBL" id="EQD45792.1"/>
    </source>
</evidence>
<dbReference type="InterPro" id="IPR008457">
    <property type="entry name" value="Cu-R_CopD_dom"/>
</dbReference>
<dbReference type="EMBL" id="AUZZ01006605">
    <property type="protein sequence ID" value="EQD45792.1"/>
    <property type="molecule type" value="Genomic_DNA"/>
</dbReference>
<dbReference type="Pfam" id="PF05425">
    <property type="entry name" value="CopD"/>
    <property type="match status" value="1"/>
</dbReference>
<evidence type="ECO:0000256" key="5">
    <source>
        <dbReference type="ARBA" id="ARBA00023136"/>
    </source>
</evidence>